<dbReference type="PROSITE" id="PS50851">
    <property type="entry name" value="CHEW"/>
    <property type="match status" value="3"/>
</dbReference>
<reference evidence="2 3" key="1">
    <citation type="submission" date="2020-08" db="EMBL/GenBank/DDBJ databases">
        <title>Sequencing the genomes of 1000 actinobacteria strains.</title>
        <authorList>
            <person name="Klenk H.-P."/>
        </authorList>
    </citation>
    <scope>NUCLEOTIDE SEQUENCE [LARGE SCALE GENOMIC DNA]</scope>
    <source>
        <strain evidence="2 3">DSM 45518</strain>
    </source>
</reference>
<keyword evidence="3" id="KW-1185">Reference proteome</keyword>
<dbReference type="Proteomes" id="UP000542742">
    <property type="component" value="Unassembled WGS sequence"/>
</dbReference>
<feature type="domain" description="CheW-like" evidence="1">
    <location>
        <begin position="325"/>
        <end position="467"/>
    </location>
</feature>
<dbReference type="SMART" id="SM00260">
    <property type="entry name" value="CheW"/>
    <property type="match status" value="3"/>
</dbReference>
<feature type="domain" description="CheW-like" evidence="1">
    <location>
        <begin position="164"/>
        <end position="301"/>
    </location>
</feature>
<evidence type="ECO:0000259" key="1">
    <source>
        <dbReference type="PROSITE" id="PS50851"/>
    </source>
</evidence>
<dbReference type="SUPFAM" id="SSF50341">
    <property type="entry name" value="CheW-like"/>
    <property type="match status" value="3"/>
</dbReference>
<sequence length="472" mass="49213">MIARTTYGLLRLGGAAVALPLTVLREVIPCPRELAPIPAHARGLRGAVNLRDVVIPVLDLAEHLEGEERERAAPVIVIISSGGRMLGVVADRIDGIATVPDDQRHDTRDAGNDLVLSHTFGHPETQAVISILDADAILSLPGVPSVLDPAEVSSHDTGPPPGAGIPMMLVRCGDFRLAVSLTDVHTVLPRLEVTDSPLTGGLCRGVTAYMNDWVPVVDLAQSLGLGPADGAQGLLWSYPGGLVALQVSEVVEIVTLDPGQIHPLPALGVPNAHRFGGATLIPGHGQHLVVDPAALSGDETLSALGRLNTARAETVADRPEGGHTAVERFLTYRAGGEVATPLTQIAEILAYPPDVSPLTGGGDGLLGLFTHRSSVVSLFCLNRLVGRAPAIDPATSRVLLVEHEGNHVGYVVDGLGAIEDSVWQQDDPGPTAPGRLDESPLVQIGADPDGRLLPRVDLAAWATALASGPDDR</sequence>
<evidence type="ECO:0000313" key="3">
    <source>
        <dbReference type="Proteomes" id="UP000542742"/>
    </source>
</evidence>
<gene>
    <name evidence="2" type="ORF">BKA14_001291</name>
</gene>
<dbReference type="PANTHER" id="PTHR22617">
    <property type="entry name" value="CHEMOTAXIS SENSOR HISTIDINE KINASE-RELATED"/>
    <property type="match status" value="1"/>
</dbReference>
<dbReference type="Gene3D" id="2.30.30.40">
    <property type="entry name" value="SH3 Domains"/>
    <property type="match status" value="2"/>
</dbReference>
<dbReference type="EMBL" id="JACHMF010000001">
    <property type="protein sequence ID" value="MBB4691143.1"/>
    <property type="molecule type" value="Genomic_DNA"/>
</dbReference>
<dbReference type="RefSeq" id="WP_184950001.1">
    <property type="nucleotide sequence ID" value="NZ_BOMC01000007.1"/>
</dbReference>
<dbReference type="Gene3D" id="2.40.50.180">
    <property type="entry name" value="CheA-289, Domain 4"/>
    <property type="match status" value="3"/>
</dbReference>
<dbReference type="PANTHER" id="PTHR22617:SF23">
    <property type="entry name" value="CHEMOTAXIS PROTEIN CHEW"/>
    <property type="match status" value="1"/>
</dbReference>
<dbReference type="Pfam" id="PF01584">
    <property type="entry name" value="CheW"/>
    <property type="match status" value="3"/>
</dbReference>
<dbReference type="GO" id="GO:0007165">
    <property type="term" value="P:signal transduction"/>
    <property type="evidence" value="ECO:0007669"/>
    <property type="project" value="InterPro"/>
</dbReference>
<feature type="domain" description="CheW-like" evidence="1">
    <location>
        <begin position="4"/>
        <end position="143"/>
    </location>
</feature>
<dbReference type="AlphaFoldDB" id="A0A7W7CQ11"/>
<protein>
    <submittedName>
        <fullName evidence="2">Purine-binding chemotaxis protein CheW</fullName>
    </submittedName>
</protein>
<dbReference type="GO" id="GO:0006935">
    <property type="term" value="P:chemotaxis"/>
    <property type="evidence" value="ECO:0007669"/>
    <property type="project" value="InterPro"/>
</dbReference>
<organism evidence="2 3">
    <name type="scientific">Paractinoplanes abujensis</name>
    <dbReference type="NCBI Taxonomy" id="882441"/>
    <lineage>
        <taxon>Bacteria</taxon>
        <taxon>Bacillati</taxon>
        <taxon>Actinomycetota</taxon>
        <taxon>Actinomycetes</taxon>
        <taxon>Micromonosporales</taxon>
        <taxon>Micromonosporaceae</taxon>
        <taxon>Paractinoplanes</taxon>
    </lineage>
</organism>
<dbReference type="InterPro" id="IPR039315">
    <property type="entry name" value="CheW"/>
</dbReference>
<dbReference type="InterPro" id="IPR002545">
    <property type="entry name" value="CheW-lke_dom"/>
</dbReference>
<proteinExistence type="predicted"/>
<accession>A0A7W7CQ11</accession>
<name>A0A7W7CQ11_9ACTN</name>
<evidence type="ECO:0000313" key="2">
    <source>
        <dbReference type="EMBL" id="MBB4691143.1"/>
    </source>
</evidence>
<dbReference type="GO" id="GO:0005829">
    <property type="term" value="C:cytosol"/>
    <property type="evidence" value="ECO:0007669"/>
    <property type="project" value="TreeGrafter"/>
</dbReference>
<dbReference type="InterPro" id="IPR036061">
    <property type="entry name" value="CheW-like_dom_sf"/>
</dbReference>
<comment type="caution">
    <text evidence="2">The sequence shown here is derived from an EMBL/GenBank/DDBJ whole genome shotgun (WGS) entry which is preliminary data.</text>
</comment>